<dbReference type="SUPFAM" id="SSF51556">
    <property type="entry name" value="Metallo-dependent hydrolases"/>
    <property type="match status" value="1"/>
</dbReference>
<gene>
    <name evidence="3" type="ORF">WJU16_07010</name>
</gene>
<dbReference type="Pfam" id="PF04909">
    <property type="entry name" value="Amidohydro_2"/>
    <property type="match status" value="1"/>
</dbReference>
<dbReference type="Proteomes" id="UP001485459">
    <property type="component" value="Chromosome"/>
</dbReference>
<evidence type="ECO:0000259" key="2">
    <source>
        <dbReference type="Pfam" id="PF04909"/>
    </source>
</evidence>
<dbReference type="Gene3D" id="3.20.20.140">
    <property type="entry name" value="Metal-dependent hydrolases"/>
    <property type="match status" value="1"/>
</dbReference>
<comment type="similarity">
    <text evidence="1">Belongs to the metallo-dependent hydrolases superfamily.</text>
</comment>
<dbReference type="RefSeq" id="WP_341837612.1">
    <property type="nucleotide sequence ID" value="NZ_CP149822.1"/>
</dbReference>
<proteinExistence type="inferred from homology"/>
<reference evidence="4" key="1">
    <citation type="submission" date="2024-03" db="EMBL/GenBank/DDBJ databases">
        <title>Chitinophaga horti sp. nov., isolated from garden soil.</title>
        <authorList>
            <person name="Lee D.S."/>
            <person name="Han D.M."/>
            <person name="Baek J.H."/>
            <person name="Choi D.G."/>
            <person name="Jeon J.H."/>
            <person name="Jeon C.O."/>
        </authorList>
    </citation>
    <scope>NUCLEOTIDE SEQUENCE [LARGE SCALE GENOMIC DNA]</scope>
    <source>
        <strain evidence="4">GPA1</strain>
    </source>
</reference>
<feature type="domain" description="Amidohydrolase-related" evidence="2">
    <location>
        <begin position="3"/>
        <end position="274"/>
    </location>
</feature>
<protein>
    <submittedName>
        <fullName evidence="3">Amidohydrolase family protein</fullName>
    </submittedName>
</protein>
<keyword evidence="4" id="KW-1185">Reference proteome</keyword>
<dbReference type="PANTHER" id="PTHR43569">
    <property type="entry name" value="AMIDOHYDROLASE"/>
    <property type="match status" value="1"/>
</dbReference>
<name>A0ABZ2YT98_9BACT</name>
<organism evidence="3 4">
    <name type="scientific">Chitinophaga pollutisoli</name>
    <dbReference type="NCBI Taxonomy" id="3133966"/>
    <lineage>
        <taxon>Bacteria</taxon>
        <taxon>Pseudomonadati</taxon>
        <taxon>Bacteroidota</taxon>
        <taxon>Chitinophagia</taxon>
        <taxon>Chitinophagales</taxon>
        <taxon>Chitinophagaceae</taxon>
        <taxon>Chitinophaga</taxon>
    </lineage>
</organism>
<dbReference type="InterPro" id="IPR006680">
    <property type="entry name" value="Amidohydro-rel"/>
</dbReference>
<evidence type="ECO:0000256" key="1">
    <source>
        <dbReference type="ARBA" id="ARBA00038310"/>
    </source>
</evidence>
<accession>A0ABZ2YT98</accession>
<dbReference type="InterPro" id="IPR052350">
    <property type="entry name" value="Metallo-dep_Lactonases"/>
</dbReference>
<dbReference type="EMBL" id="CP149822">
    <property type="protein sequence ID" value="WZN42782.1"/>
    <property type="molecule type" value="Genomic_DNA"/>
</dbReference>
<evidence type="ECO:0000313" key="3">
    <source>
        <dbReference type="EMBL" id="WZN42782.1"/>
    </source>
</evidence>
<dbReference type="PANTHER" id="PTHR43569:SF2">
    <property type="entry name" value="AMIDOHYDROLASE-RELATED DOMAIN-CONTAINING PROTEIN"/>
    <property type="match status" value="1"/>
</dbReference>
<dbReference type="InterPro" id="IPR032466">
    <property type="entry name" value="Metal_Hydrolase"/>
</dbReference>
<evidence type="ECO:0000313" key="4">
    <source>
        <dbReference type="Proteomes" id="UP001485459"/>
    </source>
</evidence>
<sequence>MTIDAHQHFWRFDPVRDAWITEEMNIIRRDFLPADLAPLLKAAGIDGCVAVQADQSEAETQFLLECAQGNDFVKAVVGWVDLRSPDVAERLAYWAEQPLVKGFRHIVQGEPDDKFLLREDFNNGIAALKKHGLTYDILVYPHQLPAVEQFVEKHPEQPLVIDHLAKPYIKKKEIGDWTKQIRRIARMPHVHCKLSGMVTEADLQNWKEADFRPYLDTVLEAFGPGRLMYGSDWPVCLLAADYTRQKAIVDNFIGSLSDTEKSRIMGGNAAAFYNIS</sequence>